<name>A0AAV1YT69_9ARAC</name>
<dbReference type="AlphaFoldDB" id="A0AAV1YT69"/>
<feature type="non-terminal residue" evidence="1">
    <location>
        <position position="1"/>
    </location>
</feature>
<proteinExistence type="predicted"/>
<evidence type="ECO:0000313" key="1">
    <source>
        <dbReference type="EMBL" id="CAL1262108.1"/>
    </source>
</evidence>
<organism evidence="1 2">
    <name type="scientific">Larinioides sclopetarius</name>
    <dbReference type="NCBI Taxonomy" id="280406"/>
    <lineage>
        <taxon>Eukaryota</taxon>
        <taxon>Metazoa</taxon>
        <taxon>Ecdysozoa</taxon>
        <taxon>Arthropoda</taxon>
        <taxon>Chelicerata</taxon>
        <taxon>Arachnida</taxon>
        <taxon>Araneae</taxon>
        <taxon>Araneomorphae</taxon>
        <taxon>Entelegynae</taxon>
        <taxon>Araneoidea</taxon>
        <taxon>Araneidae</taxon>
        <taxon>Larinioides</taxon>
    </lineage>
</organism>
<comment type="caution">
    <text evidence="1">The sequence shown here is derived from an EMBL/GenBank/DDBJ whole genome shotgun (WGS) entry which is preliminary data.</text>
</comment>
<reference evidence="1 2" key="1">
    <citation type="submission" date="2024-04" db="EMBL/GenBank/DDBJ databases">
        <authorList>
            <person name="Rising A."/>
            <person name="Reimegard J."/>
            <person name="Sonavane S."/>
            <person name="Akerstrom W."/>
            <person name="Nylinder S."/>
            <person name="Hedman E."/>
            <person name="Kallberg Y."/>
        </authorList>
    </citation>
    <scope>NUCLEOTIDE SEQUENCE [LARGE SCALE GENOMIC DNA]</scope>
</reference>
<sequence>CINLWKEVFAKRRSVQSLIRYRFGLCSHDYCVCGAKRDPNHYATDCPMTKHFHFTKPSAENLSTWYEKIVNDKRSFVRIMCIMKILHEWLQDIIMDKKKTFLASTCK</sequence>
<accession>A0AAV1YT69</accession>
<dbReference type="EMBL" id="CAXIEN010000004">
    <property type="protein sequence ID" value="CAL1262108.1"/>
    <property type="molecule type" value="Genomic_DNA"/>
</dbReference>
<dbReference type="Proteomes" id="UP001497382">
    <property type="component" value="Unassembled WGS sequence"/>
</dbReference>
<evidence type="ECO:0000313" key="2">
    <source>
        <dbReference type="Proteomes" id="UP001497382"/>
    </source>
</evidence>
<feature type="non-terminal residue" evidence="1">
    <location>
        <position position="107"/>
    </location>
</feature>
<protein>
    <submittedName>
        <fullName evidence="1">Uncharacterized protein</fullName>
    </submittedName>
</protein>
<keyword evidence="2" id="KW-1185">Reference proteome</keyword>
<gene>
    <name evidence="1" type="ORF">LARSCL_LOCUS792</name>
</gene>